<evidence type="ECO:0008006" key="8">
    <source>
        <dbReference type="Google" id="ProtNLM"/>
    </source>
</evidence>
<dbReference type="Gene3D" id="3.40.50.1820">
    <property type="entry name" value="alpha/beta hydrolase"/>
    <property type="match status" value="1"/>
</dbReference>
<dbReference type="SUPFAM" id="SSF53474">
    <property type="entry name" value="alpha/beta-Hydrolases"/>
    <property type="match status" value="1"/>
</dbReference>
<keyword evidence="5" id="KW-0325">Glycoprotein</keyword>
<evidence type="ECO:0000256" key="5">
    <source>
        <dbReference type="ARBA" id="ARBA00023180"/>
    </source>
</evidence>
<reference evidence="6 7" key="1">
    <citation type="journal article" date="2024" name="Nat. Commun.">
        <title>Phylogenomics reveals the evolutionary origins of lichenization in chlorophyte algae.</title>
        <authorList>
            <person name="Puginier C."/>
            <person name="Libourel C."/>
            <person name="Otte J."/>
            <person name="Skaloud P."/>
            <person name="Haon M."/>
            <person name="Grisel S."/>
            <person name="Petersen M."/>
            <person name="Berrin J.G."/>
            <person name="Delaux P.M."/>
            <person name="Dal Grande F."/>
            <person name="Keller J."/>
        </authorList>
    </citation>
    <scope>NUCLEOTIDE SEQUENCE [LARGE SCALE GENOMIC DNA]</scope>
    <source>
        <strain evidence="6 7">SAG 2145</strain>
    </source>
</reference>
<dbReference type="Pfam" id="PF05577">
    <property type="entry name" value="Peptidase_S28"/>
    <property type="match status" value="1"/>
</dbReference>
<accession>A0AAW1S868</accession>
<evidence type="ECO:0000256" key="1">
    <source>
        <dbReference type="ARBA" id="ARBA00011079"/>
    </source>
</evidence>
<evidence type="ECO:0000256" key="2">
    <source>
        <dbReference type="ARBA" id="ARBA00022670"/>
    </source>
</evidence>
<dbReference type="PANTHER" id="PTHR11010">
    <property type="entry name" value="PROTEASE S28 PRO-X CARBOXYPEPTIDASE-RELATED"/>
    <property type="match status" value="1"/>
</dbReference>
<dbReference type="PANTHER" id="PTHR11010:SF38">
    <property type="entry name" value="LYSOSOMAL PRO-X CARBOXYPEPTIDASE"/>
    <property type="match status" value="1"/>
</dbReference>
<dbReference type="GO" id="GO:0006508">
    <property type="term" value="P:proteolysis"/>
    <property type="evidence" value="ECO:0007669"/>
    <property type="project" value="UniProtKB-KW"/>
</dbReference>
<evidence type="ECO:0000313" key="6">
    <source>
        <dbReference type="EMBL" id="KAK9841638.1"/>
    </source>
</evidence>
<comment type="caution">
    <text evidence="6">The sequence shown here is derived from an EMBL/GenBank/DDBJ whole genome shotgun (WGS) entry which is preliminary data.</text>
</comment>
<evidence type="ECO:0000256" key="4">
    <source>
        <dbReference type="ARBA" id="ARBA00022801"/>
    </source>
</evidence>
<dbReference type="GO" id="GO:0070008">
    <property type="term" value="F:serine-type exopeptidase activity"/>
    <property type="evidence" value="ECO:0007669"/>
    <property type="project" value="InterPro"/>
</dbReference>
<evidence type="ECO:0000313" key="7">
    <source>
        <dbReference type="Proteomes" id="UP001438707"/>
    </source>
</evidence>
<dbReference type="AlphaFoldDB" id="A0AAW1S868"/>
<dbReference type="InterPro" id="IPR008758">
    <property type="entry name" value="Peptidase_S28"/>
</dbReference>
<keyword evidence="3" id="KW-0732">Signal</keyword>
<evidence type="ECO:0000256" key="3">
    <source>
        <dbReference type="ARBA" id="ARBA00022729"/>
    </source>
</evidence>
<gene>
    <name evidence="6" type="ORF">WJX74_009153</name>
</gene>
<dbReference type="InterPro" id="IPR029058">
    <property type="entry name" value="AB_hydrolase_fold"/>
</dbReference>
<keyword evidence="2" id="KW-0645">Protease</keyword>
<proteinExistence type="inferred from homology"/>
<organism evidence="6 7">
    <name type="scientific">Apatococcus lobatus</name>
    <dbReference type="NCBI Taxonomy" id="904363"/>
    <lineage>
        <taxon>Eukaryota</taxon>
        <taxon>Viridiplantae</taxon>
        <taxon>Chlorophyta</taxon>
        <taxon>core chlorophytes</taxon>
        <taxon>Trebouxiophyceae</taxon>
        <taxon>Chlorellales</taxon>
        <taxon>Chlorellaceae</taxon>
        <taxon>Apatococcus</taxon>
    </lineage>
</organism>
<protein>
    <recommendedName>
        <fullName evidence="8">Lysosomal Pro-X carboxypeptidase</fullName>
    </recommendedName>
</protein>
<name>A0AAW1S868_9CHLO</name>
<keyword evidence="7" id="KW-1185">Reference proteome</keyword>
<dbReference type="EMBL" id="JALJOS010000003">
    <property type="protein sequence ID" value="KAK9841638.1"/>
    <property type="molecule type" value="Genomic_DNA"/>
</dbReference>
<dbReference type="InterPro" id="IPR042269">
    <property type="entry name" value="Ser_carbopepase_S28_SKS"/>
</dbReference>
<dbReference type="Gene3D" id="1.20.120.980">
    <property type="entry name" value="Serine carboxypeptidase S28, SKS domain"/>
    <property type="match status" value="1"/>
</dbReference>
<comment type="similarity">
    <text evidence="1">Belongs to the peptidase S28 family.</text>
</comment>
<dbReference type="Proteomes" id="UP001438707">
    <property type="component" value="Unassembled WGS sequence"/>
</dbReference>
<sequence length="559" mass="63006">MTAYEQSIDRQNCNVAPSHEAEGHLEVVRFRFRMRLKVAWIFLAQLATSASQPLRVHRDSFKEFPDGRDLATLESSSDRPINHCSERWRNTTLDHYSWEHTPQRRTYLQRYFVCGEHWTRSEDSAPGPIFLYLGNEADVTLYLNNTGLMWESAPESGALLVFAEHRYYGQSRPFKESMRQHLEHLTADQAMADYAELMTELKTELHAEDSAVIGFGGSYGGMLAVWMRMKFPHILDGVIAASAPVWSFYGENPPWDSGSIAKVVTRDASPAAGAAEACVPNMRQAWQELFSASETAEGRQRVRDSMLLCHDARLDNRSDAHDLAAWLSNAFDFLAMGDYPYPTSYITNGAGILPAFPMRTACSHLSDPHLDAQGLLQGLAKAAGVFYNHSGQMECIKWALAASPEAPEDVDLYSYQLCSEQFTPMSRDGVHDMYWPQPYNEEEAFADCQRQWNVTPRPMWPSINWGGRHISTITNAVFSNGLLDPWHPGGVLKDLNPTAVAVVIPEGAHHLDLFFSHPEDPESVKEARRIERQHMAKWIHEKQHLLMSYSVAGSAAIIS</sequence>
<dbReference type="GO" id="GO:0008239">
    <property type="term" value="F:dipeptidyl-peptidase activity"/>
    <property type="evidence" value="ECO:0007669"/>
    <property type="project" value="TreeGrafter"/>
</dbReference>
<keyword evidence="4" id="KW-0378">Hydrolase</keyword>